<evidence type="ECO:0000313" key="1">
    <source>
        <dbReference type="EMBL" id="MDR6208650.1"/>
    </source>
</evidence>
<sequence>MAHGSRHRRAVAALAATLLVLPLAACSDDEDEREDDAVEVEPVPPAQVALAAEVDGPVRIGVVVSSVGSGAEGTDVLPLAQGAMVAQRRLADGGVDVEVLGRDDRGTAEGAVAVVDELVDAGVSGIVLGTSGSHTTAALERAAEAGVPVVAPYLDGSGLPASTWSTAPSTSAVDAGMGEALAAVAASRPLVLTIGAAEEPQVEGARAATFGADGVGAAVTAVADAVDERAIDSVVLAGAAADQARFVQGIQTVADVPVVLTPDALSPVFADVLADSGGVLSAPFLTVGPDAGDATTLAEGAAGESAAAYFAALRSLAADTDAVDVLGRPFDVNGADADLASHDAVVALVRAVEAAGSGAPADVAGALPALSLDAGDGLAGPALSFATQQALPDDAVVALTSTTQDPGVRSVVTTGAPETQHLYWLAVPTGA</sequence>
<proteinExistence type="predicted"/>
<accession>A0ACC6IDH9</accession>
<comment type="caution">
    <text evidence="1">The sequence shown here is derived from an EMBL/GenBank/DDBJ whole genome shotgun (WGS) entry which is preliminary data.</text>
</comment>
<reference evidence="1" key="1">
    <citation type="submission" date="2023-08" db="EMBL/GenBank/DDBJ databases">
        <title>Functional and genomic diversity of the sorghum phyllosphere microbiome.</title>
        <authorList>
            <person name="Shade A."/>
        </authorList>
    </citation>
    <scope>NUCLEOTIDE SEQUENCE</scope>
    <source>
        <strain evidence="1">SORGH_AS_0885</strain>
    </source>
</reference>
<dbReference type="EMBL" id="JAVIZJ010000001">
    <property type="protein sequence ID" value="MDR6208650.1"/>
    <property type="molecule type" value="Genomic_DNA"/>
</dbReference>
<protein>
    <submittedName>
        <fullName evidence="1">Uncharacterized protein</fullName>
    </submittedName>
</protein>
<name>A0ACC6IDH9_9ACTN</name>
<dbReference type="Proteomes" id="UP001261666">
    <property type="component" value="Unassembled WGS sequence"/>
</dbReference>
<keyword evidence="2" id="KW-1185">Reference proteome</keyword>
<organism evidence="1 2">
    <name type="scientific">Nocardioides zeae</name>
    <dbReference type="NCBI Taxonomy" id="1457234"/>
    <lineage>
        <taxon>Bacteria</taxon>
        <taxon>Bacillati</taxon>
        <taxon>Actinomycetota</taxon>
        <taxon>Actinomycetes</taxon>
        <taxon>Propionibacteriales</taxon>
        <taxon>Nocardioidaceae</taxon>
        <taxon>Nocardioides</taxon>
    </lineage>
</organism>
<gene>
    <name evidence="1" type="ORF">QE364_000338</name>
</gene>
<evidence type="ECO:0000313" key="2">
    <source>
        <dbReference type="Proteomes" id="UP001261666"/>
    </source>
</evidence>